<evidence type="ECO:0000256" key="3">
    <source>
        <dbReference type="ARBA" id="ARBA00011738"/>
    </source>
</evidence>
<dbReference type="SUPFAM" id="SSF48371">
    <property type="entry name" value="ARM repeat"/>
    <property type="match status" value="1"/>
</dbReference>
<feature type="domain" description="Aminotransferase class I/classII large" evidence="10">
    <location>
        <begin position="32"/>
        <end position="400"/>
    </location>
</feature>
<evidence type="ECO:0000256" key="9">
    <source>
        <dbReference type="SAM" id="MobiDB-lite"/>
    </source>
</evidence>
<feature type="region of interest" description="Disordered" evidence="9">
    <location>
        <begin position="1541"/>
        <end position="1564"/>
    </location>
</feature>
<feature type="compositionally biased region" description="Polar residues" evidence="9">
    <location>
        <begin position="936"/>
        <end position="962"/>
    </location>
</feature>
<proteinExistence type="inferred from homology"/>
<feature type="compositionally biased region" description="Low complexity" evidence="9">
    <location>
        <begin position="898"/>
        <end position="911"/>
    </location>
</feature>
<dbReference type="Proteomes" id="UP001465976">
    <property type="component" value="Unassembled WGS sequence"/>
</dbReference>
<evidence type="ECO:0000256" key="4">
    <source>
        <dbReference type="ARBA" id="ARBA00022576"/>
    </source>
</evidence>
<feature type="compositionally biased region" description="Basic and acidic residues" evidence="9">
    <location>
        <begin position="788"/>
        <end position="810"/>
    </location>
</feature>
<dbReference type="InterPro" id="IPR016024">
    <property type="entry name" value="ARM-type_fold"/>
</dbReference>
<evidence type="ECO:0000256" key="1">
    <source>
        <dbReference type="ARBA" id="ARBA00001933"/>
    </source>
</evidence>
<dbReference type="InterPro" id="IPR015422">
    <property type="entry name" value="PyrdxlP-dep_Trfase_small"/>
</dbReference>
<evidence type="ECO:0000256" key="7">
    <source>
        <dbReference type="PROSITE-ProRule" id="PRU00103"/>
    </source>
</evidence>
<organism evidence="11 12">
    <name type="scientific">Marasmius crinis-equi</name>
    <dbReference type="NCBI Taxonomy" id="585013"/>
    <lineage>
        <taxon>Eukaryota</taxon>
        <taxon>Fungi</taxon>
        <taxon>Dikarya</taxon>
        <taxon>Basidiomycota</taxon>
        <taxon>Agaricomycotina</taxon>
        <taxon>Agaricomycetes</taxon>
        <taxon>Agaricomycetidae</taxon>
        <taxon>Agaricales</taxon>
        <taxon>Marasmiineae</taxon>
        <taxon>Marasmiaceae</taxon>
        <taxon>Marasmius</taxon>
    </lineage>
</organism>
<comment type="miscellaneous">
    <text evidence="8">In eukaryotes there are cytoplasmic, mitochondrial and chloroplastic isozymes.</text>
</comment>
<dbReference type="Gene3D" id="3.40.640.10">
    <property type="entry name" value="Type I PLP-dependent aspartate aminotransferase-like (Major domain)"/>
    <property type="match status" value="1"/>
</dbReference>
<dbReference type="PROSITE" id="PS50077">
    <property type="entry name" value="HEAT_REPEAT"/>
    <property type="match status" value="1"/>
</dbReference>
<comment type="similarity">
    <text evidence="2">Belongs to the class-I pyridoxal-phosphate-dependent aminotransferase family.</text>
</comment>
<comment type="subunit">
    <text evidence="3 8">Homodimer.</text>
</comment>
<comment type="caution">
    <text evidence="11">The sequence shown here is derived from an EMBL/GenBank/DDBJ whole genome shotgun (WGS) entry which is preliminary data.</text>
</comment>
<keyword evidence="5 8" id="KW-0808">Transferase</keyword>
<dbReference type="InterPro" id="IPR000796">
    <property type="entry name" value="Asp_trans"/>
</dbReference>
<feature type="region of interest" description="Disordered" evidence="9">
    <location>
        <begin position="736"/>
        <end position="764"/>
    </location>
</feature>
<dbReference type="EC" id="2.6.1.1" evidence="8"/>
<evidence type="ECO:0000313" key="12">
    <source>
        <dbReference type="Proteomes" id="UP001465976"/>
    </source>
</evidence>
<feature type="compositionally biased region" description="Polar residues" evidence="9">
    <location>
        <begin position="831"/>
        <end position="847"/>
    </location>
</feature>
<dbReference type="InterPro" id="IPR015424">
    <property type="entry name" value="PyrdxlP-dep_Trfase"/>
</dbReference>
<evidence type="ECO:0000256" key="2">
    <source>
        <dbReference type="ARBA" id="ARBA00007441"/>
    </source>
</evidence>
<feature type="compositionally biased region" description="Low complexity" evidence="9">
    <location>
        <begin position="851"/>
        <end position="878"/>
    </location>
</feature>
<evidence type="ECO:0000259" key="10">
    <source>
        <dbReference type="Pfam" id="PF00155"/>
    </source>
</evidence>
<evidence type="ECO:0000256" key="5">
    <source>
        <dbReference type="ARBA" id="ARBA00022679"/>
    </source>
</evidence>
<protein>
    <recommendedName>
        <fullName evidence="8">Aspartate aminotransferase</fullName>
        <ecNumber evidence="8">2.6.1.1</ecNumber>
    </recommendedName>
</protein>
<dbReference type="NCBIfam" id="NF006719">
    <property type="entry name" value="PRK09257.1"/>
    <property type="match status" value="1"/>
</dbReference>
<evidence type="ECO:0000313" key="11">
    <source>
        <dbReference type="EMBL" id="KAL0573277.1"/>
    </source>
</evidence>
<dbReference type="PROSITE" id="PS00105">
    <property type="entry name" value="AA_TRANSFER_CLASS_1"/>
    <property type="match status" value="1"/>
</dbReference>
<comment type="cofactor">
    <cofactor evidence="1">
        <name>pyridoxal 5'-phosphate</name>
        <dbReference type="ChEBI" id="CHEBI:597326"/>
    </cofactor>
</comment>
<dbReference type="SUPFAM" id="SSF53383">
    <property type="entry name" value="PLP-dependent transferases"/>
    <property type="match status" value="1"/>
</dbReference>
<dbReference type="InterPro" id="IPR021133">
    <property type="entry name" value="HEAT_type_2"/>
</dbReference>
<dbReference type="InterPro" id="IPR015421">
    <property type="entry name" value="PyrdxlP-dep_Trfase_major"/>
</dbReference>
<keyword evidence="6" id="KW-0663">Pyridoxal phosphate</keyword>
<feature type="region of interest" description="Disordered" evidence="9">
    <location>
        <begin position="1168"/>
        <end position="1188"/>
    </location>
</feature>
<feature type="repeat" description="HEAT" evidence="7">
    <location>
        <begin position="1061"/>
        <end position="1099"/>
    </location>
</feature>
<comment type="catalytic activity">
    <reaction evidence="8">
        <text>L-aspartate + 2-oxoglutarate = oxaloacetate + L-glutamate</text>
        <dbReference type="Rhea" id="RHEA:21824"/>
        <dbReference type="ChEBI" id="CHEBI:16452"/>
        <dbReference type="ChEBI" id="CHEBI:16810"/>
        <dbReference type="ChEBI" id="CHEBI:29985"/>
        <dbReference type="ChEBI" id="CHEBI:29991"/>
        <dbReference type="EC" id="2.6.1.1"/>
    </reaction>
</comment>
<evidence type="ECO:0000256" key="8">
    <source>
        <dbReference type="RuleBase" id="RU000480"/>
    </source>
</evidence>
<feature type="compositionally biased region" description="Basic and acidic residues" evidence="9">
    <location>
        <begin position="1168"/>
        <end position="1181"/>
    </location>
</feature>
<feature type="region of interest" description="Disordered" evidence="9">
    <location>
        <begin position="428"/>
        <end position="510"/>
    </location>
</feature>
<dbReference type="InterPro" id="IPR004838">
    <property type="entry name" value="NHTrfase_class1_PyrdxlP-BS"/>
</dbReference>
<feature type="compositionally biased region" description="Polar residues" evidence="9">
    <location>
        <begin position="880"/>
        <end position="897"/>
    </location>
</feature>
<gene>
    <name evidence="11" type="ORF">V5O48_008684</name>
</gene>
<feature type="compositionally biased region" description="Polar residues" evidence="9">
    <location>
        <begin position="428"/>
        <end position="438"/>
    </location>
</feature>
<dbReference type="EMBL" id="JBAHYK010000522">
    <property type="protein sequence ID" value="KAL0573277.1"/>
    <property type="molecule type" value="Genomic_DNA"/>
</dbReference>
<dbReference type="InterPro" id="IPR004839">
    <property type="entry name" value="Aminotransferase_I/II_large"/>
</dbReference>
<name>A0ABR3FDA1_9AGAR</name>
<keyword evidence="4 8" id="KW-0032">Aminotransferase</keyword>
<feature type="compositionally biased region" description="Acidic residues" evidence="9">
    <location>
        <begin position="736"/>
        <end position="745"/>
    </location>
</feature>
<dbReference type="PANTHER" id="PTHR11879">
    <property type="entry name" value="ASPARTATE AMINOTRANSFERASE"/>
    <property type="match status" value="1"/>
</dbReference>
<dbReference type="PRINTS" id="PR00799">
    <property type="entry name" value="TRANSAMINASE"/>
</dbReference>
<dbReference type="Gene3D" id="1.25.10.10">
    <property type="entry name" value="Leucine-rich Repeat Variant"/>
    <property type="match status" value="1"/>
</dbReference>
<dbReference type="InterPro" id="IPR011989">
    <property type="entry name" value="ARM-like"/>
</dbReference>
<keyword evidence="12" id="KW-1185">Reference proteome</keyword>
<dbReference type="PANTHER" id="PTHR11879:SF55">
    <property type="entry name" value="GLUTAMATE OXALOACETATE TRANSAMINASE 1, ISOFORM B"/>
    <property type="match status" value="1"/>
</dbReference>
<dbReference type="Pfam" id="PF00155">
    <property type="entry name" value="Aminotran_1_2"/>
    <property type="match status" value="1"/>
</dbReference>
<evidence type="ECO:0000256" key="6">
    <source>
        <dbReference type="ARBA" id="ARBA00022898"/>
    </source>
</evidence>
<dbReference type="Gene3D" id="3.90.1150.10">
    <property type="entry name" value="Aspartate Aminotransferase, domain 1"/>
    <property type="match status" value="1"/>
</dbReference>
<reference evidence="11 12" key="1">
    <citation type="submission" date="2024-02" db="EMBL/GenBank/DDBJ databases">
        <title>A draft genome for the cacao thread blight pathogen Marasmius crinis-equi.</title>
        <authorList>
            <person name="Cohen S.P."/>
            <person name="Baruah I.K."/>
            <person name="Amoako-Attah I."/>
            <person name="Bukari Y."/>
            <person name="Meinhardt L.W."/>
            <person name="Bailey B.A."/>
        </authorList>
    </citation>
    <scope>NUCLEOTIDE SEQUENCE [LARGE SCALE GENOMIC DNA]</scope>
    <source>
        <strain evidence="11 12">GH-76</strain>
    </source>
</reference>
<feature type="region of interest" description="Disordered" evidence="9">
    <location>
        <begin position="788"/>
        <end position="976"/>
    </location>
</feature>
<dbReference type="CDD" id="cd00609">
    <property type="entry name" value="AAT_like"/>
    <property type="match status" value="1"/>
</dbReference>
<accession>A0ABR3FDA1</accession>
<sequence>MASADVWSNVPLAPPDSIFKLTAAYKADTYEKKVNLGVGAYRDDDNKPWVLPVVRKVEQILLNSPALDHEYLPITGLPEFTVSAAKLILGVDSPAIAEGRVTSVQTISGTGANHLGALFLSKFYPWGEKNVYLSNPTWANHQAIFKNVGINPVDYPYYDPKTIGLDFNGFISALKSAPPKSVFLIHACAHNPTGVDPTREQWNEIADALLEKGHYGFFDSAYQGFASGDLDQDAWAVREFVKKGVPMLVCQSFAKNAGLYGERVGALHVISPDKATAERVKSQLSVLQRSEISNPPTYGARIVTKILNDPELFEEWRRDIKTMATRIIDMRKELYKILTEDLKTPGNWDHIVNQIGMFSFTGITAEQSKELTEKAHIYLTTNGRISMTGLNKKNIRYFAECLDKVVRGQFSPSAIPLDDPLQSSPLISPNLTFYTAPSTPLPETPSDAKPKTPASPPPFPILHITIPAQAHPSPTQFSLGHPSPNAFPSPSPHAGSPDPSPVPSPANIAQEAFPDPAELPVDMFFDDEGLSTLERIYLYSRSKASYHRVFIANALPDWLEQVTPQEAVEYVLPLLNTLAMDEDDMVKEAFASKLVTIMWWFLTHCQLTPEESLYLDDTNPPESHAHEGVPLISVQTFTPILGTLLLSPNAVVGGSARYAVVQLLERIKRLNSAGTSIASESSMVNSVATTADPNSETDPGEELEVGVFGRLERSLFEREILYQVVIGMGRLDAEDDVEASDDDTSQDYADALEGPQQSNVSVGRVDVSRYNRETQPAFPVNVVDTAERVDNDTLKPGREFQIDNDRKESSESAGPRARKFDNSINPYFPVSPTSEALRSDSAHSSFPASVGSPDSTESTPGSTTGSSASSDYDDGFFSLTRPSLSPGSSSETVTSPNPSASTSPLTQSPLPSRKPQRSPRLAGITATAASQPVDHQLSSTATSNQSRADTSFSPASLPNATGNDEPHPVNVDSTQDPAYNINASQEGEFEADQAAVGRLSSMSLMAAVAASGCSDDTIQRAFVDEVVRVSQDPIYWVRREACFALGALAKVVPEELVVLTLMPLFQSLASDPIEHVRHSSLYALPAILSRLPPRQRRALALDVLVPLSMDESTEVRSGVLEALGEVIYAFHSHSRQDPQGRSAATDDDDVLLPQQLLRMFLGRAKDRRKFDGHQTEQRDDGETTEDGWSDIEKEWMRKRPNPGGSAYSREEALTAFYEDASRPLICAFNIPAVALTLGRSRWAPELREAYLLLVKNDSPGVQRTLAASLGELGKIIGSDYAQKDLLSVWRKAVRNDEPEVRMKAVEAFEAYFGALERAGQRDVLVELLVVWEGGFLKGWRERQKIASCLGGAVRSAIGPELQVLIARLEVLSLRDAVNAVREAAISVLRTIWLNFQSSNDAFGVLKKEMHILAYSDTFRHRMTFVACLQGLILPLSPSESHAVVDIEDKTLPPIEPLTRDKIIGVRIGLARLLVLVFSMFTNTDRPIPPSIVSAVRILKTDPSTEVRAFVEGLPVQVDQLTSLRPTPSPPILLRTRSSSISVSTFSRPPPVPKSTLHKQVPVPA</sequence>